<dbReference type="Proteomes" id="UP001016761">
    <property type="component" value="Unassembled WGS sequence"/>
</dbReference>
<feature type="binding site" evidence="7">
    <location>
        <position position="91"/>
    </location>
    <ligand>
        <name>phosphoenolpyruvate</name>
        <dbReference type="ChEBI" id="CHEBI:58702"/>
    </ligand>
</feature>
<evidence type="ECO:0000259" key="9">
    <source>
        <dbReference type="Pfam" id="PF00275"/>
    </source>
</evidence>
<feature type="binding site" evidence="7">
    <location>
        <position position="312"/>
    </location>
    <ligand>
        <name>3-phosphoshikimate</name>
        <dbReference type="ChEBI" id="CHEBI:145989"/>
    </ligand>
</feature>
<feature type="binding site" evidence="7">
    <location>
        <position position="20"/>
    </location>
    <ligand>
        <name>phosphoenolpyruvate</name>
        <dbReference type="ChEBI" id="CHEBI:58702"/>
    </ligand>
</feature>
<dbReference type="EMBL" id="JABUQZ010000001">
    <property type="protein sequence ID" value="NUC72476.1"/>
    <property type="molecule type" value="Genomic_DNA"/>
</dbReference>
<comment type="subcellular location">
    <subcellularLocation>
        <location evidence="7">Cytoplasm</location>
    </subcellularLocation>
</comment>
<comment type="function">
    <text evidence="7">Catalyzes the transfer of the enolpyruvyl moiety of phosphoenolpyruvate (PEP) to the 5-hydroxyl of shikimate-3-phosphate (S3P) to produce enolpyruvyl shikimate-3-phosphate and inorganic phosphate.</text>
</comment>
<dbReference type="CDD" id="cd01556">
    <property type="entry name" value="EPSP_synthase"/>
    <property type="match status" value="1"/>
</dbReference>
<feature type="active site" description="Proton acceptor" evidence="7">
    <location>
        <position position="312"/>
    </location>
</feature>
<reference evidence="10 11" key="1">
    <citation type="submission" date="2020-06" db="EMBL/GenBank/DDBJ databases">
        <title>Haloterrigena sp. nov., an extremely halophilic archaeon isolated from a saline sediment.</title>
        <authorList>
            <person name="Liu B.-B."/>
        </authorList>
    </citation>
    <scope>NUCLEOTIDE SEQUENCE [LARGE SCALE GENOMIC DNA]</scope>
    <source>
        <strain evidence="10 11">SYSU A558-1</strain>
    </source>
</reference>
<protein>
    <recommendedName>
        <fullName evidence="7">3-phosphoshikimate 1-carboxyvinyltransferase</fullName>
        <ecNumber evidence="7">2.5.1.19</ecNumber>
    </recommendedName>
    <alternativeName>
        <fullName evidence="7">5-enolpyruvylshikimate-3-phosphate synthase</fullName>
        <shortName evidence="7">EPSP synthase</shortName>
        <shortName evidence="7">EPSPS</shortName>
    </alternativeName>
</protein>
<evidence type="ECO:0000256" key="7">
    <source>
        <dbReference type="HAMAP-Rule" id="MF_00210"/>
    </source>
</evidence>
<keyword evidence="11" id="KW-1185">Reference proteome</keyword>
<feature type="binding site" evidence="7">
    <location>
        <position position="21"/>
    </location>
    <ligand>
        <name>3-phosphoshikimate</name>
        <dbReference type="ChEBI" id="CHEBI:145989"/>
    </ligand>
</feature>
<feature type="region of interest" description="Disordered" evidence="8">
    <location>
        <begin position="1"/>
        <end position="20"/>
    </location>
</feature>
<feature type="compositionally biased region" description="Polar residues" evidence="8">
    <location>
        <begin position="1"/>
        <end position="11"/>
    </location>
</feature>
<keyword evidence="4 7" id="KW-0808">Transferase</keyword>
<comment type="pathway">
    <text evidence="1">Metabolic intermediate biosynthesis; chorismate biosynthesis; chorismate from D-erythrose 4-phosphate and phosphoenolpyruvate: step 6/7.</text>
</comment>
<dbReference type="PANTHER" id="PTHR21090:SF5">
    <property type="entry name" value="PENTAFUNCTIONAL AROM POLYPEPTIDE"/>
    <property type="match status" value="1"/>
</dbReference>
<evidence type="ECO:0000256" key="3">
    <source>
        <dbReference type="ARBA" id="ARBA00022605"/>
    </source>
</evidence>
<comment type="caution">
    <text evidence="7">Lacks conserved residue(s) required for the propagation of feature annotation.</text>
</comment>
<dbReference type="EC" id="2.5.1.19" evidence="7"/>
<evidence type="ECO:0000256" key="5">
    <source>
        <dbReference type="ARBA" id="ARBA00023141"/>
    </source>
</evidence>
<dbReference type="Gene3D" id="3.65.10.10">
    <property type="entry name" value="Enolpyruvate transferase domain"/>
    <property type="match status" value="2"/>
</dbReference>
<gene>
    <name evidence="7 10" type="primary">aroA</name>
    <name evidence="10" type="ORF">HTZ84_09175</name>
</gene>
<accession>A0ABX2L9Q0</accession>
<dbReference type="GO" id="GO:0003866">
    <property type="term" value="F:3-phosphoshikimate 1-carboxyvinyltransferase activity"/>
    <property type="evidence" value="ECO:0007669"/>
    <property type="project" value="UniProtKB-EC"/>
</dbReference>
<evidence type="ECO:0000256" key="1">
    <source>
        <dbReference type="ARBA" id="ARBA00004811"/>
    </source>
</evidence>
<comment type="caution">
    <text evidence="10">The sequence shown here is derived from an EMBL/GenBank/DDBJ whole genome shotgun (WGS) entry which is preliminary data.</text>
</comment>
<dbReference type="HAMAP" id="MF_00210">
    <property type="entry name" value="EPSP_synth"/>
    <property type="match status" value="1"/>
</dbReference>
<dbReference type="PROSITE" id="PS00104">
    <property type="entry name" value="EPSP_SYNTHASE_1"/>
    <property type="match status" value="1"/>
</dbReference>
<dbReference type="PANTHER" id="PTHR21090">
    <property type="entry name" value="AROM/DEHYDROQUINATE SYNTHASE"/>
    <property type="match status" value="1"/>
</dbReference>
<evidence type="ECO:0000256" key="4">
    <source>
        <dbReference type="ARBA" id="ARBA00022679"/>
    </source>
</evidence>
<feature type="binding site" evidence="7">
    <location>
        <position position="119"/>
    </location>
    <ligand>
        <name>phosphoenolpyruvate</name>
        <dbReference type="ChEBI" id="CHEBI:58702"/>
    </ligand>
</feature>
<dbReference type="InterPro" id="IPR036968">
    <property type="entry name" value="Enolpyruvate_Tfrase_sf"/>
</dbReference>
<dbReference type="InterPro" id="IPR001986">
    <property type="entry name" value="Enolpyruvate_Tfrase_dom"/>
</dbReference>
<dbReference type="InterPro" id="IPR023193">
    <property type="entry name" value="EPSP_synthase_CS"/>
</dbReference>
<evidence type="ECO:0000256" key="6">
    <source>
        <dbReference type="ARBA" id="ARBA00044633"/>
    </source>
</evidence>
<dbReference type="PIRSF" id="PIRSF000505">
    <property type="entry name" value="EPSPS"/>
    <property type="match status" value="1"/>
</dbReference>
<feature type="binding site" evidence="7">
    <location>
        <position position="339"/>
    </location>
    <ligand>
        <name>3-phosphoshikimate</name>
        <dbReference type="ChEBI" id="CHEBI:145989"/>
    </ligand>
</feature>
<feature type="binding site" evidence="7">
    <location>
        <position position="192"/>
    </location>
    <ligand>
        <name>3-phosphoshikimate</name>
        <dbReference type="ChEBI" id="CHEBI:145989"/>
    </ligand>
</feature>
<comment type="similarity">
    <text evidence="2 7">Belongs to the EPSP synthase family.</text>
</comment>
<evidence type="ECO:0000256" key="8">
    <source>
        <dbReference type="SAM" id="MobiDB-lite"/>
    </source>
</evidence>
<dbReference type="InterPro" id="IPR013792">
    <property type="entry name" value="RNA3'P_cycl/enolpyr_Trfase_a/b"/>
</dbReference>
<keyword evidence="5 7" id="KW-0057">Aromatic amino acid biosynthesis</keyword>
<name>A0ABX2L9Q0_9EURY</name>
<keyword evidence="7" id="KW-0963">Cytoplasm</keyword>
<organism evidence="10 11">
    <name type="scientific">Haloterrigena gelatinilytica</name>
    <dbReference type="NCBI Taxonomy" id="2741724"/>
    <lineage>
        <taxon>Archaea</taxon>
        <taxon>Methanobacteriati</taxon>
        <taxon>Methanobacteriota</taxon>
        <taxon>Stenosarchaea group</taxon>
        <taxon>Halobacteria</taxon>
        <taxon>Halobacteriales</taxon>
        <taxon>Natrialbaceae</taxon>
        <taxon>Haloterrigena</taxon>
    </lineage>
</organism>
<feature type="binding site" evidence="7">
    <location>
        <position position="166"/>
    </location>
    <ligand>
        <name>phosphoenolpyruvate</name>
        <dbReference type="ChEBI" id="CHEBI:58702"/>
    </ligand>
</feature>
<evidence type="ECO:0000313" key="11">
    <source>
        <dbReference type="Proteomes" id="UP001016761"/>
    </source>
</evidence>
<dbReference type="RefSeq" id="WP_174680387.1">
    <property type="nucleotide sequence ID" value="NZ_JABUQZ010000001.1"/>
</dbReference>
<evidence type="ECO:0000256" key="2">
    <source>
        <dbReference type="ARBA" id="ARBA00009948"/>
    </source>
</evidence>
<feature type="binding site" evidence="7">
    <location>
        <position position="165"/>
    </location>
    <ligand>
        <name>3-phosphoshikimate</name>
        <dbReference type="ChEBI" id="CHEBI:145989"/>
    </ligand>
</feature>
<keyword evidence="3 7" id="KW-0028">Amino-acid biosynthesis</keyword>
<feature type="binding site" evidence="7">
    <location>
        <position position="166"/>
    </location>
    <ligand>
        <name>3-phosphoshikimate</name>
        <dbReference type="ChEBI" id="CHEBI:145989"/>
    </ligand>
</feature>
<comment type="subunit">
    <text evidence="7">Monomer.</text>
</comment>
<dbReference type="InterPro" id="IPR006264">
    <property type="entry name" value="EPSP_synthase"/>
</dbReference>
<feature type="binding site" evidence="7">
    <location>
        <position position="20"/>
    </location>
    <ligand>
        <name>3-phosphoshikimate</name>
        <dbReference type="ChEBI" id="CHEBI:145989"/>
    </ligand>
</feature>
<feature type="binding site" evidence="7">
    <location>
        <position position="386"/>
    </location>
    <ligand>
        <name>phosphoenolpyruvate</name>
        <dbReference type="ChEBI" id="CHEBI:58702"/>
    </ligand>
</feature>
<feature type="binding site" evidence="7">
    <location>
        <position position="164"/>
    </location>
    <ligand>
        <name>3-phosphoshikimate</name>
        <dbReference type="ChEBI" id="CHEBI:145989"/>
    </ligand>
</feature>
<sequence>MNVTITPSSVEGTARAPPSKSYTHRAILAAGYADEATVRDALWSADTQATARAVDLFGGDVTRDGNATLEIDGFDGRPDVPADVIDCANSGTTTRLVTAAAALADGTTVLTGDESLRSRPQGPLLEALSALGAEAYSTRGNGLAPLVVTGPLSGGSVSIPGDVSSQYITALLMAGAVTDEGIEIDLETELKSAPYVDITLEVLADFGVDARHTDDGFAVDGGQTYSPAGGEYAVPGDFSSISYPLAAGAIAGDEGDGVRIEGANPSAQGDTAIVEIVERMGADVDWDREEGVIEVSSAPLSGVEVDVEDTPDLLPTIATLGAVADGDTRITNAEHVRYKETDRVSAMAEELGEMGVETTEERDSLTVHGGDSRLEGATVSGRDDHRIIMALALAGLVADGETTVEGADHVDVSFPGFFDVLEGLGVALERDDGQ</sequence>
<proteinExistence type="inferred from homology"/>
<comment type="catalytic activity">
    <reaction evidence="6">
        <text>3-phosphoshikimate + phosphoenolpyruvate = 5-O-(1-carboxyvinyl)-3-phosphoshikimate + phosphate</text>
        <dbReference type="Rhea" id="RHEA:21256"/>
        <dbReference type="ChEBI" id="CHEBI:43474"/>
        <dbReference type="ChEBI" id="CHEBI:57701"/>
        <dbReference type="ChEBI" id="CHEBI:58702"/>
        <dbReference type="ChEBI" id="CHEBI:145989"/>
        <dbReference type="EC" id="2.5.1.19"/>
    </reaction>
    <physiologicalReaction direction="left-to-right" evidence="6">
        <dbReference type="Rhea" id="RHEA:21257"/>
    </physiologicalReaction>
</comment>
<dbReference type="PROSITE" id="PS00885">
    <property type="entry name" value="EPSP_SYNTHASE_2"/>
    <property type="match status" value="1"/>
</dbReference>
<dbReference type="NCBIfam" id="TIGR01356">
    <property type="entry name" value="aroA"/>
    <property type="match status" value="1"/>
</dbReference>
<dbReference type="SUPFAM" id="SSF55205">
    <property type="entry name" value="EPT/RTPC-like"/>
    <property type="match status" value="1"/>
</dbReference>
<feature type="binding site" evidence="7">
    <location>
        <position position="25"/>
    </location>
    <ligand>
        <name>3-phosphoshikimate</name>
        <dbReference type="ChEBI" id="CHEBI:145989"/>
    </ligand>
</feature>
<dbReference type="Pfam" id="PF00275">
    <property type="entry name" value="EPSP_synthase"/>
    <property type="match status" value="1"/>
</dbReference>
<feature type="binding site" evidence="7">
    <location>
        <position position="343"/>
    </location>
    <ligand>
        <name>phosphoenolpyruvate</name>
        <dbReference type="ChEBI" id="CHEBI:58702"/>
    </ligand>
</feature>
<feature type="domain" description="Enolpyruvate transferase" evidence="9">
    <location>
        <begin position="7"/>
        <end position="421"/>
    </location>
</feature>
<evidence type="ECO:0000313" key="10">
    <source>
        <dbReference type="EMBL" id="NUC72476.1"/>
    </source>
</evidence>